<protein>
    <submittedName>
        <fullName evidence="8">Glycosyl hydrolase</fullName>
    </submittedName>
</protein>
<dbReference type="SMR" id="A0A167AII5"/>
<keyword evidence="6" id="KW-0326">Glycosidase</keyword>
<evidence type="ECO:0000256" key="2">
    <source>
        <dbReference type="ARBA" id="ARBA00009865"/>
    </source>
</evidence>
<feature type="domain" description="CENP-V/GFA" evidence="7">
    <location>
        <begin position="10"/>
        <end position="120"/>
    </location>
</feature>
<comment type="caution">
    <text evidence="8">The sequence shown here is derived from an EMBL/GenBank/DDBJ whole genome shotgun (WGS) entry which is preliminary data.</text>
</comment>
<evidence type="ECO:0000256" key="3">
    <source>
        <dbReference type="ARBA" id="ARBA00022723"/>
    </source>
</evidence>
<keyword evidence="5" id="KW-0862">Zinc</keyword>
<evidence type="ECO:0000256" key="1">
    <source>
        <dbReference type="ARBA" id="ARBA00005495"/>
    </source>
</evidence>
<gene>
    <name evidence="8" type="ORF">CI238_08344</name>
</gene>
<sequence>MSDAIAPPLINGSCLCGAIRYTVAGGHAFTVLCHCNSCRKFTGSSFGANSLVDRKNLTVQDPGSKISVYGAQTADSGRSLARSFCSACGSSLFIANDIDPTQIAVTSGTMDDVQGVEGTDSDKLWTPKQATPVEFSLGAATMTTHEDGAIFLNPVIPGFNPDPTVCVVPATESSPTRYFLSTSTFEYFPGCAIYTSEDLINWELIGHALTRKSQIELRTVEPGAGSWASTLRYRPQEKRWYLANGLFQRYRPTNDERIFPRGFYVWTDNIWDENAWSEPVYFDNPGFDQDLFWDDNGKVYLSTTVRMGTRTPGLKLKDFAIHISEIDITTGRTITPPRVIRKSPYGIAEGSHIIRKGKYYYLFTAEGGTEAGHQEWVLRSEAGPYGPWEGQDRALWYNGPDEEVQRTGHCDVFEDGRGRWWAVMLGVRPVKSGDKYLEPQMGRETFLVQVDWEDDWPIFNKGRNVTLQTVGREPIQKVAVADANGVKWKADLSKPSLELGWYHKNTPIKPCYSLTERPGHLRLYGNCFDLNSPESPAMLLRKQSSYSETFRVKMLFNPSRPGYESGVTVWWSQYSYATIGIGAVQPEDGGPAIPTIFRREPTGKANELRLTHPLLESDGSSVPSLNLNHPVQLSITTKPTEYEMYLSAGEVNTKLSFTSEALTVFPPVGGAFCGVMYGVYSFGRSEPVLDPSDFTDVEILEI</sequence>
<dbReference type="PANTHER" id="PTHR42812:SF16">
    <property type="entry name" value="HYDROLASE, PUTATIVE (AFU_ORTHOLOGUE AFUA_7G06110)-RELATED"/>
    <property type="match status" value="1"/>
</dbReference>
<evidence type="ECO:0000256" key="4">
    <source>
        <dbReference type="ARBA" id="ARBA00022801"/>
    </source>
</evidence>
<dbReference type="SUPFAM" id="SSF49899">
    <property type="entry name" value="Concanavalin A-like lectins/glucanases"/>
    <property type="match status" value="1"/>
</dbReference>
<dbReference type="Gene3D" id="2.115.10.20">
    <property type="entry name" value="Glycosyl hydrolase domain, family 43"/>
    <property type="match status" value="1"/>
</dbReference>
<evidence type="ECO:0000256" key="6">
    <source>
        <dbReference type="ARBA" id="ARBA00023295"/>
    </source>
</evidence>
<dbReference type="GO" id="GO:0005975">
    <property type="term" value="P:carbohydrate metabolic process"/>
    <property type="evidence" value="ECO:0007669"/>
    <property type="project" value="InterPro"/>
</dbReference>
<keyword evidence="4 8" id="KW-0378">Hydrolase</keyword>
<dbReference type="GO" id="GO:0046872">
    <property type="term" value="F:metal ion binding"/>
    <property type="evidence" value="ECO:0007669"/>
    <property type="project" value="UniProtKB-KW"/>
</dbReference>
<dbReference type="Pfam" id="PF17851">
    <property type="entry name" value="GH43_C2"/>
    <property type="match status" value="1"/>
</dbReference>
<dbReference type="GO" id="GO:0004553">
    <property type="term" value="F:hydrolase activity, hydrolyzing O-glycosyl compounds"/>
    <property type="evidence" value="ECO:0007669"/>
    <property type="project" value="InterPro"/>
</dbReference>
<dbReference type="InterPro" id="IPR006913">
    <property type="entry name" value="CENP-V/GFA"/>
</dbReference>
<comment type="similarity">
    <text evidence="1">Belongs to the Gfa family.</text>
</comment>
<keyword evidence="3" id="KW-0479">Metal-binding</keyword>
<dbReference type="EMBL" id="LFIW01001977">
    <property type="protein sequence ID" value="KZL80180.1"/>
    <property type="molecule type" value="Genomic_DNA"/>
</dbReference>
<dbReference type="SUPFAM" id="SSF51316">
    <property type="entry name" value="Mss4-like"/>
    <property type="match status" value="1"/>
</dbReference>
<keyword evidence="9" id="KW-1185">Reference proteome</keyword>
<dbReference type="SUPFAM" id="SSF75005">
    <property type="entry name" value="Arabinanase/levansucrase/invertase"/>
    <property type="match status" value="1"/>
</dbReference>
<dbReference type="Pfam" id="PF04828">
    <property type="entry name" value="GFA"/>
    <property type="match status" value="1"/>
</dbReference>
<dbReference type="Pfam" id="PF04616">
    <property type="entry name" value="Glyco_hydro_43"/>
    <property type="match status" value="1"/>
</dbReference>
<dbReference type="InterPro" id="IPR051795">
    <property type="entry name" value="Glycosyl_Hydrlase_43"/>
</dbReference>
<dbReference type="Gene3D" id="3.90.1590.10">
    <property type="entry name" value="glutathione-dependent formaldehyde- activating enzyme (gfa)"/>
    <property type="match status" value="1"/>
</dbReference>
<dbReference type="PROSITE" id="PS51891">
    <property type="entry name" value="CENP_V_GFA"/>
    <property type="match status" value="1"/>
</dbReference>
<evidence type="ECO:0000313" key="8">
    <source>
        <dbReference type="EMBL" id="KZL80180.1"/>
    </source>
</evidence>
<evidence type="ECO:0000256" key="5">
    <source>
        <dbReference type="ARBA" id="ARBA00022833"/>
    </source>
</evidence>
<organism evidence="8 9">
    <name type="scientific">Colletotrichum incanum</name>
    <name type="common">Soybean anthracnose fungus</name>
    <dbReference type="NCBI Taxonomy" id="1573173"/>
    <lineage>
        <taxon>Eukaryota</taxon>
        <taxon>Fungi</taxon>
        <taxon>Dikarya</taxon>
        <taxon>Ascomycota</taxon>
        <taxon>Pezizomycotina</taxon>
        <taxon>Sordariomycetes</taxon>
        <taxon>Hypocreomycetidae</taxon>
        <taxon>Glomerellales</taxon>
        <taxon>Glomerellaceae</taxon>
        <taxon>Colletotrichum</taxon>
        <taxon>Colletotrichum spaethianum species complex</taxon>
    </lineage>
</organism>
<dbReference type="AlphaFoldDB" id="A0A167AII5"/>
<dbReference type="GO" id="GO:0016846">
    <property type="term" value="F:carbon-sulfur lyase activity"/>
    <property type="evidence" value="ECO:0007669"/>
    <property type="project" value="InterPro"/>
</dbReference>
<dbReference type="PANTHER" id="PTHR42812">
    <property type="entry name" value="BETA-XYLOSIDASE"/>
    <property type="match status" value="1"/>
</dbReference>
<dbReference type="STRING" id="1573173.A0A167AII5"/>
<reference evidence="8 9" key="1">
    <citation type="submission" date="2015-06" db="EMBL/GenBank/DDBJ databases">
        <title>Survival trade-offs in plant roots during colonization by closely related pathogenic and mutualistic fungi.</title>
        <authorList>
            <person name="Hacquard S."/>
            <person name="Kracher B."/>
            <person name="Hiruma K."/>
            <person name="Weinman A."/>
            <person name="Muench P."/>
            <person name="Garrido Oter R."/>
            <person name="Ver Loren van Themaat E."/>
            <person name="Dallerey J.-F."/>
            <person name="Damm U."/>
            <person name="Henrissat B."/>
            <person name="Lespinet O."/>
            <person name="Thon M."/>
            <person name="Kemen E."/>
            <person name="McHardy A.C."/>
            <person name="Schulze-Lefert P."/>
            <person name="O'Connell R.J."/>
        </authorList>
    </citation>
    <scope>NUCLEOTIDE SEQUENCE [LARGE SCALE GENOMIC DNA]</scope>
    <source>
        <strain evidence="8 9">MAFF 238704</strain>
    </source>
</reference>
<dbReference type="Gene3D" id="2.60.120.200">
    <property type="match status" value="1"/>
</dbReference>
<evidence type="ECO:0000313" key="9">
    <source>
        <dbReference type="Proteomes" id="UP000076584"/>
    </source>
</evidence>
<dbReference type="InterPro" id="IPR006710">
    <property type="entry name" value="Glyco_hydro_43"/>
</dbReference>
<name>A0A167AII5_COLIC</name>
<dbReference type="InterPro" id="IPR011057">
    <property type="entry name" value="Mss4-like_sf"/>
</dbReference>
<proteinExistence type="inferred from homology"/>
<evidence type="ECO:0000259" key="7">
    <source>
        <dbReference type="PROSITE" id="PS51891"/>
    </source>
</evidence>
<comment type="similarity">
    <text evidence="2">Belongs to the glycosyl hydrolase 43 family.</text>
</comment>
<dbReference type="Proteomes" id="UP000076584">
    <property type="component" value="Unassembled WGS sequence"/>
</dbReference>
<accession>A0A167AII5</accession>
<dbReference type="InterPro" id="IPR013320">
    <property type="entry name" value="ConA-like_dom_sf"/>
</dbReference>
<dbReference type="CDD" id="cd18617">
    <property type="entry name" value="GH43_XynB-like"/>
    <property type="match status" value="1"/>
</dbReference>
<dbReference type="InterPro" id="IPR023296">
    <property type="entry name" value="Glyco_hydro_beta-prop_sf"/>
</dbReference>
<dbReference type="InterPro" id="IPR041542">
    <property type="entry name" value="GH43_C2"/>
</dbReference>